<feature type="transmembrane region" description="Helical" evidence="6">
    <location>
        <begin position="100"/>
        <end position="123"/>
    </location>
</feature>
<dbReference type="SUPFAM" id="SSF103473">
    <property type="entry name" value="MFS general substrate transporter"/>
    <property type="match status" value="1"/>
</dbReference>
<feature type="transmembrane region" description="Helical" evidence="6">
    <location>
        <begin position="40"/>
        <end position="63"/>
    </location>
</feature>
<feature type="transmembrane region" description="Helical" evidence="6">
    <location>
        <begin position="224"/>
        <end position="243"/>
    </location>
</feature>
<dbReference type="GeneID" id="64408353"/>
<keyword evidence="5 6" id="KW-0472">Membrane</keyword>
<dbReference type="PANTHER" id="PTHR42718:SF9">
    <property type="entry name" value="MAJOR FACILITATOR SUPERFAMILY MULTIDRUG TRANSPORTER MFSC"/>
    <property type="match status" value="1"/>
</dbReference>
<dbReference type="Gene3D" id="1.20.1250.20">
    <property type="entry name" value="MFS general substrate transporter like domains"/>
    <property type="match status" value="1"/>
</dbReference>
<keyword evidence="9" id="KW-1185">Reference proteome</keyword>
<feature type="transmembrane region" description="Helical" evidence="6">
    <location>
        <begin position="423"/>
        <end position="443"/>
    </location>
</feature>
<evidence type="ECO:0000256" key="6">
    <source>
        <dbReference type="SAM" id="Phobius"/>
    </source>
</evidence>
<feature type="transmembrane region" description="Helical" evidence="6">
    <location>
        <begin position="135"/>
        <end position="160"/>
    </location>
</feature>
<dbReference type="CDD" id="cd17321">
    <property type="entry name" value="MFS_MMR_MDR_like"/>
    <property type="match status" value="1"/>
</dbReference>
<feature type="transmembrane region" description="Helical" evidence="6">
    <location>
        <begin position="353"/>
        <end position="378"/>
    </location>
</feature>
<feature type="transmembrane region" description="Helical" evidence="6">
    <location>
        <begin position="264"/>
        <end position="287"/>
    </location>
</feature>
<dbReference type="Gene3D" id="1.20.1720.10">
    <property type="entry name" value="Multidrug resistance protein D"/>
    <property type="match status" value="1"/>
</dbReference>
<dbReference type="Pfam" id="PF07690">
    <property type="entry name" value="MFS_1"/>
    <property type="match status" value="1"/>
</dbReference>
<dbReference type="PROSITE" id="PS50850">
    <property type="entry name" value="MFS"/>
    <property type="match status" value="1"/>
</dbReference>
<evidence type="ECO:0000256" key="1">
    <source>
        <dbReference type="ARBA" id="ARBA00004651"/>
    </source>
</evidence>
<dbReference type="InterPro" id="IPR036259">
    <property type="entry name" value="MFS_trans_sf"/>
</dbReference>
<reference evidence="8 9" key="1">
    <citation type="submission" date="2018-12" db="EMBL/GenBank/DDBJ databases">
        <authorList>
            <consortium name="Pathogen Informatics"/>
        </authorList>
    </citation>
    <scope>NUCLEOTIDE SEQUENCE [LARGE SCALE GENOMIC DNA]</scope>
    <source>
        <strain evidence="8 9">NCTC12967</strain>
    </source>
</reference>
<feature type="transmembrane region" description="Helical" evidence="6">
    <location>
        <begin position="166"/>
        <end position="185"/>
    </location>
</feature>
<dbReference type="GO" id="GO:0022857">
    <property type="term" value="F:transmembrane transporter activity"/>
    <property type="evidence" value="ECO:0007669"/>
    <property type="project" value="InterPro"/>
</dbReference>
<comment type="subcellular location">
    <subcellularLocation>
        <location evidence="1">Cell membrane</location>
        <topology evidence="1">Multi-pass membrane protein</topology>
    </subcellularLocation>
</comment>
<evidence type="ECO:0000313" key="9">
    <source>
        <dbReference type="Proteomes" id="UP000273044"/>
    </source>
</evidence>
<feature type="domain" description="Major facilitator superfamily (MFS) profile" evidence="7">
    <location>
        <begin position="9"/>
        <end position="447"/>
    </location>
</feature>
<feature type="transmembrane region" description="Helical" evidence="6">
    <location>
        <begin position="197"/>
        <end position="218"/>
    </location>
</feature>
<feature type="transmembrane region" description="Helical" evidence="6">
    <location>
        <begin position="398"/>
        <end position="416"/>
    </location>
</feature>
<dbReference type="InterPro" id="IPR020846">
    <property type="entry name" value="MFS_dom"/>
</dbReference>
<evidence type="ECO:0000256" key="4">
    <source>
        <dbReference type="ARBA" id="ARBA00022989"/>
    </source>
</evidence>
<dbReference type="AlphaFoldDB" id="A0A3S5ESX1"/>
<dbReference type="RefSeq" id="WP_061787503.1">
    <property type="nucleotide sequence ID" value="NZ_CAURRE010000064.1"/>
</dbReference>
<name>A0A3S5ESX1_9ACTN</name>
<keyword evidence="4 6" id="KW-1133">Transmembrane helix</keyword>
<protein>
    <submittedName>
        <fullName evidence="8">Spectinomycin tetracycline efflux pump</fullName>
    </submittedName>
</protein>
<evidence type="ECO:0000256" key="2">
    <source>
        <dbReference type="ARBA" id="ARBA00022448"/>
    </source>
</evidence>
<evidence type="ECO:0000256" key="3">
    <source>
        <dbReference type="ARBA" id="ARBA00022692"/>
    </source>
</evidence>
<gene>
    <name evidence="8" type="primary">stp</name>
    <name evidence="8" type="ORF">NCTC12967_02949</name>
</gene>
<evidence type="ECO:0000256" key="5">
    <source>
        <dbReference type="ARBA" id="ARBA00023136"/>
    </source>
</evidence>
<feature type="transmembrane region" description="Helical" evidence="6">
    <location>
        <begin position="75"/>
        <end position="94"/>
    </location>
</feature>
<feature type="transmembrane region" description="Helical" evidence="6">
    <location>
        <begin position="325"/>
        <end position="346"/>
    </location>
</feature>
<dbReference type="Proteomes" id="UP000273044">
    <property type="component" value="Chromosome"/>
</dbReference>
<evidence type="ECO:0000259" key="7">
    <source>
        <dbReference type="PROSITE" id="PS50850"/>
    </source>
</evidence>
<dbReference type="EMBL" id="LR134406">
    <property type="protein sequence ID" value="VEH71623.1"/>
    <property type="molecule type" value="Genomic_DNA"/>
</dbReference>
<dbReference type="PANTHER" id="PTHR42718">
    <property type="entry name" value="MAJOR FACILITATOR SUPERFAMILY MULTIDRUG TRANSPORTER MFSC"/>
    <property type="match status" value="1"/>
</dbReference>
<dbReference type="InterPro" id="IPR011701">
    <property type="entry name" value="MFS"/>
</dbReference>
<dbReference type="GO" id="GO:0005886">
    <property type="term" value="C:plasma membrane"/>
    <property type="evidence" value="ECO:0007669"/>
    <property type="project" value="UniProtKB-SubCell"/>
</dbReference>
<proteinExistence type="predicted"/>
<accession>A0A3S5ESX1</accession>
<sequence length="447" mass="43707">MVRDNRRTATAAVLLGFFVVMLDVTVVNVALGGIGADLRIGIGTLQWVVDAYTLVLAALLLAAGVACDRIGARKVYLIGLLGFGVLSFACAMAPTGGTLVAARAVQGVGAAAVVPGSLTLLGAIHPDPAARARAIGLWGGAGGVAAAVGPILGGMLVTAVGWRSVFWINLPVIAVAVLLTVGAIDGTRGAAPRGLDLFGPGLSALGLAAGTWAVISAGEHGWGIPQLAAVAVGAGLLTGFVAVERRVPEPMLPPGLFAGRGFTVAVTVGFCLNVSFFGQLFVLSLFFQRTLGFDAWDAGLALAPQACSAVVAAPLGGRAAARFGAFPAMLTGLVLGAAGFAGTAFIGPGTAPLVVSGVTFAAGFGMAFAMPAATAAAVSAVPDELAGTAGGVVNAARQTGSVVGVAVLGGVVAADASPSGFRVALLLAAGIFIAAAALVAAAARDPA</sequence>
<feature type="transmembrane region" description="Helical" evidence="6">
    <location>
        <begin position="12"/>
        <end position="34"/>
    </location>
</feature>
<keyword evidence="2" id="KW-0813">Transport</keyword>
<evidence type="ECO:0000313" key="8">
    <source>
        <dbReference type="EMBL" id="VEH71623.1"/>
    </source>
</evidence>
<organism evidence="8 9">
    <name type="scientific">Arachnia propionica</name>
    <dbReference type="NCBI Taxonomy" id="1750"/>
    <lineage>
        <taxon>Bacteria</taxon>
        <taxon>Bacillati</taxon>
        <taxon>Actinomycetota</taxon>
        <taxon>Actinomycetes</taxon>
        <taxon>Propionibacteriales</taxon>
        <taxon>Propionibacteriaceae</taxon>
        <taxon>Arachnia</taxon>
    </lineage>
</organism>
<keyword evidence="3 6" id="KW-0812">Transmembrane</keyword>